<dbReference type="AlphaFoldDB" id="A0A8X6NGT9"/>
<sequence>MSLHSVAYNSQKPAMNERANRRNHVPDIDRIDKLQRKIREKSRNSIAVELGDAAFAECNSLKRVYCRLRKAIEVPLGRDKFT</sequence>
<evidence type="ECO:0000313" key="2">
    <source>
        <dbReference type="EMBL" id="GFT14226.1"/>
    </source>
</evidence>
<dbReference type="Proteomes" id="UP000887013">
    <property type="component" value="Unassembled WGS sequence"/>
</dbReference>
<evidence type="ECO:0000256" key="1">
    <source>
        <dbReference type="SAM" id="MobiDB-lite"/>
    </source>
</evidence>
<reference evidence="2" key="1">
    <citation type="submission" date="2020-08" db="EMBL/GenBank/DDBJ databases">
        <title>Multicomponent nature underlies the extraordinary mechanical properties of spider dragline silk.</title>
        <authorList>
            <person name="Kono N."/>
            <person name="Nakamura H."/>
            <person name="Mori M."/>
            <person name="Yoshida Y."/>
            <person name="Ohtoshi R."/>
            <person name="Malay A.D."/>
            <person name="Moran D.A.P."/>
            <person name="Tomita M."/>
            <person name="Numata K."/>
            <person name="Arakawa K."/>
        </authorList>
    </citation>
    <scope>NUCLEOTIDE SEQUENCE</scope>
</reference>
<protein>
    <submittedName>
        <fullName evidence="2">Uncharacterized protein</fullName>
    </submittedName>
</protein>
<evidence type="ECO:0000313" key="3">
    <source>
        <dbReference type="Proteomes" id="UP000887013"/>
    </source>
</evidence>
<comment type="caution">
    <text evidence="2">The sequence shown here is derived from an EMBL/GenBank/DDBJ whole genome shotgun (WGS) entry which is preliminary data.</text>
</comment>
<gene>
    <name evidence="2" type="ORF">NPIL_195811</name>
</gene>
<keyword evidence="3" id="KW-1185">Reference proteome</keyword>
<feature type="compositionally biased region" description="Basic and acidic residues" evidence="1">
    <location>
        <begin position="18"/>
        <end position="27"/>
    </location>
</feature>
<proteinExistence type="predicted"/>
<name>A0A8X6NGT9_NEPPI</name>
<dbReference type="EMBL" id="BMAW01104423">
    <property type="protein sequence ID" value="GFT14226.1"/>
    <property type="molecule type" value="Genomic_DNA"/>
</dbReference>
<organism evidence="2 3">
    <name type="scientific">Nephila pilipes</name>
    <name type="common">Giant wood spider</name>
    <name type="synonym">Nephila maculata</name>
    <dbReference type="NCBI Taxonomy" id="299642"/>
    <lineage>
        <taxon>Eukaryota</taxon>
        <taxon>Metazoa</taxon>
        <taxon>Ecdysozoa</taxon>
        <taxon>Arthropoda</taxon>
        <taxon>Chelicerata</taxon>
        <taxon>Arachnida</taxon>
        <taxon>Araneae</taxon>
        <taxon>Araneomorphae</taxon>
        <taxon>Entelegynae</taxon>
        <taxon>Araneoidea</taxon>
        <taxon>Nephilidae</taxon>
        <taxon>Nephila</taxon>
    </lineage>
</organism>
<accession>A0A8X6NGT9</accession>
<feature type="region of interest" description="Disordered" evidence="1">
    <location>
        <begin position="1"/>
        <end position="27"/>
    </location>
</feature>